<proteinExistence type="predicted"/>
<evidence type="ECO:0000313" key="7">
    <source>
        <dbReference type="EMBL" id="SEH09260.1"/>
    </source>
</evidence>
<dbReference type="PROSITE" id="PS50123">
    <property type="entry name" value="CHER"/>
    <property type="match status" value="1"/>
</dbReference>
<dbReference type="Pfam" id="PF01739">
    <property type="entry name" value="CheR"/>
    <property type="match status" value="1"/>
</dbReference>
<dbReference type="Gene3D" id="3.40.50.150">
    <property type="entry name" value="Vaccinia Virus protein VP39"/>
    <property type="match status" value="1"/>
</dbReference>
<keyword evidence="1 6" id="KW-0489">Methyltransferase</keyword>
<sequence length="427" mass="47879">MLNLSVEGFLEQEIGLDIKSVGHTLISQAVFRRMQACHLNENAYLRLLQNSDEEQELLIDAVVIPETSFFRNHKAFEFLAEVVSERAKKGLIQPLKILCMPCSTGEEAYSLAMTLFTAGLSSDEFQIDAIDICEPVLAHARTACYSASSFRTKVAKDAQQDYFSRSYMENGQVRFHVLPSVQAQVNFRQGNLLSSTILAHDEQYPFIFCRNLLIYFTAHARKHAIKKLENSLQQDGLLFVGHAERSLITQGGFEPVPRSGVFACRRASCTSKRAAKPGMPLPASPVKMASMPAQVRSTGISRQAKPIAAPSQQKKMTHCGNAKQTDLQLEQAQVYADQGELGKALHLCLDFLASQPTSITGHFLCGVIYQAQDIHDLAEKSFQRVLYLNPEHQEALQHLIFLAEQHHAYNVAAQYRKRLQRLRQKQS</sequence>
<evidence type="ECO:0000313" key="6">
    <source>
        <dbReference type="EMBL" id="SEH09131.1"/>
    </source>
</evidence>
<dbReference type="InterPro" id="IPR011990">
    <property type="entry name" value="TPR-like_helical_dom_sf"/>
</dbReference>
<dbReference type="Proteomes" id="UP000236724">
    <property type="component" value="Unassembled WGS sequence"/>
</dbReference>
<accession>A0A1H6FI78</accession>
<dbReference type="OrthoDB" id="9816309at2"/>
<dbReference type="PROSITE" id="PS50005">
    <property type="entry name" value="TPR"/>
    <property type="match status" value="1"/>
</dbReference>
<dbReference type="InterPro" id="IPR029063">
    <property type="entry name" value="SAM-dependent_MTases_sf"/>
</dbReference>
<keyword evidence="3" id="KW-0949">S-adenosyl-L-methionine</keyword>
<gene>
    <name evidence="6" type="primary">wspC_1</name>
    <name evidence="7" type="synonym">wspC_2</name>
    <name evidence="6" type="ORF">MBHS_05025</name>
    <name evidence="7" type="ORF">MBHS_05155</name>
</gene>
<dbReference type="SMART" id="SM00028">
    <property type="entry name" value="TPR"/>
    <property type="match status" value="2"/>
</dbReference>
<feature type="repeat" description="TPR" evidence="4">
    <location>
        <begin position="359"/>
        <end position="392"/>
    </location>
</feature>
<organism evidence="6 8">
    <name type="scientific">Candidatus Venteria ishoeyi</name>
    <dbReference type="NCBI Taxonomy" id="1899563"/>
    <lineage>
        <taxon>Bacteria</taxon>
        <taxon>Pseudomonadati</taxon>
        <taxon>Pseudomonadota</taxon>
        <taxon>Gammaproteobacteria</taxon>
        <taxon>Thiotrichales</taxon>
        <taxon>Thiotrichaceae</taxon>
        <taxon>Venteria</taxon>
    </lineage>
</organism>
<dbReference type="SMART" id="SM00138">
    <property type="entry name" value="MeTrc"/>
    <property type="match status" value="1"/>
</dbReference>
<dbReference type="InterPro" id="IPR022642">
    <property type="entry name" value="CheR_C"/>
</dbReference>
<dbReference type="PANTHER" id="PTHR24422">
    <property type="entry name" value="CHEMOTAXIS PROTEIN METHYLTRANSFERASE"/>
    <property type="match status" value="1"/>
</dbReference>
<dbReference type="GO" id="GO:0008757">
    <property type="term" value="F:S-adenosylmethionine-dependent methyltransferase activity"/>
    <property type="evidence" value="ECO:0007669"/>
    <property type="project" value="InterPro"/>
</dbReference>
<dbReference type="AlphaFoldDB" id="A0A1H6FI78"/>
<dbReference type="SUPFAM" id="SSF53335">
    <property type="entry name" value="S-adenosyl-L-methionine-dependent methyltransferases"/>
    <property type="match status" value="1"/>
</dbReference>
<dbReference type="GO" id="GO:0032259">
    <property type="term" value="P:methylation"/>
    <property type="evidence" value="ECO:0007669"/>
    <property type="project" value="UniProtKB-KW"/>
</dbReference>
<dbReference type="SUPFAM" id="SSF48452">
    <property type="entry name" value="TPR-like"/>
    <property type="match status" value="1"/>
</dbReference>
<evidence type="ECO:0000256" key="1">
    <source>
        <dbReference type="ARBA" id="ARBA00022603"/>
    </source>
</evidence>
<dbReference type="PANTHER" id="PTHR24422:SF19">
    <property type="entry name" value="CHEMOTAXIS PROTEIN METHYLTRANSFERASE"/>
    <property type="match status" value="1"/>
</dbReference>
<evidence type="ECO:0000256" key="3">
    <source>
        <dbReference type="ARBA" id="ARBA00022691"/>
    </source>
</evidence>
<evidence type="ECO:0000259" key="5">
    <source>
        <dbReference type="PROSITE" id="PS50123"/>
    </source>
</evidence>
<dbReference type="InterPro" id="IPR000780">
    <property type="entry name" value="CheR_MeTrfase"/>
</dbReference>
<dbReference type="RefSeq" id="WP_103922616.1">
    <property type="nucleotide sequence ID" value="NZ_FMSV02000558.1"/>
</dbReference>
<dbReference type="EMBL" id="FMSV02000558">
    <property type="protein sequence ID" value="SEH09131.1"/>
    <property type="molecule type" value="Genomic_DNA"/>
</dbReference>
<keyword evidence="8" id="KW-1185">Reference proteome</keyword>
<evidence type="ECO:0000313" key="8">
    <source>
        <dbReference type="Proteomes" id="UP000236724"/>
    </source>
</evidence>
<dbReference type="InterPro" id="IPR050903">
    <property type="entry name" value="Bact_Chemotaxis_MeTrfase"/>
</dbReference>
<dbReference type="Gene3D" id="1.25.40.10">
    <property type="entry name" value="Tetratricopeptide repeat domain"/>
    <property type="match status" value="1"/>
</dbReference>
<dbReference type="PRINTS" id="PR00996">
    <property type="entry name" value="CHERMTFRASE"/>
</dbReference>
<keyword evidence="2 6" id="KW-0808">Transferase</keyword>
<evidence type="ECO:0000256" key="4">
    <source>
        <dbReference type="PROSITE-ProRule" id="PRU00339"/>
    </source>
</evidence>
<keyword evidence="4" id="KW-0802">TPR repeat</keyword>
<protein>
    <submittedName>
        <fullName evidence="6">Putative biofilm formation methyltransferase WspC</fullName>
        <ecNumber evidence="6">2.1.1.-</ecNumber>
    </submittedName>
</protein>
<dbReference type="EC" id="2.1.1.-" evidence="6"/>
<name>A0A1H6FI78_9GAMM</name>
<dbReference type="InterPro" id="IPR019734">
    <property type="entry name" value="TPR_rpt"/>
</dbReference>
<dbReference type="EMBL" id="FMSV02000559">
    <property type="protein sequence ID" value="SEH09260.1"/>
    <property type="molecule type" value="Genomic_DNA"/>
</dbReference>
<evidence type="ECO:0000256" key="2">
    <source>
        <dbReference type="ARBA" id="ARBA00022679"/>
    </source>
</evidence>
<reference evidence="6 8" key="1">
    <citation type="submission" date="2016-10" db="EMBL/GenBank/DDBJ databases">
        <authorList>
            <person name="de Groot N.N."/>
        </authorList>
    </citation>
    <scope>NUCLEOTIDE SEQUENCE [LARGE SCALE GENOMIC DNA]</scope>
    <source>
        <strain evidence="6">MBHS1</strain>
    </source>
</reference>
<feature type="domain" description="CheR-type methyltransferase" evidence="5">
    <location>
        <begin position="9"/>
        <end position="244"/>
    </location>
</feature>